<protein>
    <recommendedName>
        <fullName evidence="4">Outer membrane protein beta-barrel domain-containing protein</fullName>
    </recommendedName>
</protein>
<keyword evidence="1" id="KW-0732">Signal</keyword>
<comment type="caution">
    <text evidence="2">The sequence shown here is derived from an EMBL/GenBank/DDBJ whole genome shotgun (WGS) entry which is preliminary data.</text>
</comment>
<gene>
    <name evidence="2" type="ORF">GCM10023091_15950</name>
</gene>
<evidence type="ECO:0008006" key="4">
    <source>
        <dbReference type="Google" id="ProtNLM"/>
    </source>
</evidence>
<evidence type="ECO:0000256" key="1">
    <source>
        <dbReference type="SAM" id="SignalP"/>
    </source>
</evidence>
<dbReference type="EMBL" id="BAABEY010000017">
    <property type="protein sequence ID" value="GAA4437135.1"/>
    <property type="molecule type" value="Genomic_DNA"/>
</dbReference>
<evidence type="ECO:0000313" key="3">
    <source>
        <dbReference type="Proteomes" id="UP001501508"/>
    </source>
</evidence>
<name>A0ABP8LWB2_9BACT</name>
<dbReference type="Proteomes" id="UP001501508">
    <property type="component" value="Unassembled WGS sequence"/>
</dbReference>
<keyword evidence="3" id="KW-1185">Reference proteome</keyword>
<reference evidence="3" key="1">
    <citation type="journal article" date="2019" name="Int. J. Syst. Evol. Microbiol.">
        <title>The Global Catalogue of Microorganisms (GCM) 10K type strain sequencing project: providing services to taxonomists for standard genome sequencing and annotation.</title>
        <authorList>
            <consortium name="The Broad Institute Genomics Platform"/>
            <consortium name="The Broad Institute Genome Sequencing Center for Infectious Disease"/>
            <person name="Wu L."/>
            <person name="Ma J."/>
        </authorList>
    </citation>
    <scope>NUCLEOTIDE SEQUENCE [LARGE SCALE GENOMIC DNA]</scope>
    <source>
        <strain evidence="3">JCM 31920</strain>
    </source>
</reference>
<organism evidence="2 3">
    <name type="scientific">Ravibacter arvi</name>
    <dbReference type="NCBI Taxonomy" id="2051041"/>
    <lineage>
        <taxon>Bacteria</taxon>
        <taxon>Pseudomonadati</taxon>
        <taxon>Bacteroidota</taxon>
        <taxon>Cytophagia</taxon>
        <taxon>Cytophagales</taxon>
        <taxon>Spirosomataceae</taxon>
        <taxon>Ravibacter</taxon>
    </lineage>
</organism>
<proteinExistence type="predicted"/>
<evidence type="ECO:0000313" key="2">
    <source>
        <dbReference type="EMBL" id="GAA4437135.1"/>
    </source>
</evidence>
<accession>A0ABP8LWB2</accession>
<sequence length="193" mass="21378">MIALLGLMLGILPAEAQDAANRNRFTNHTEVGALFGKVEYATNPYGNPVTYGRQTKTNLSMQTFNGLYVAPKLAAGLTLGLDWYNEAIINPVALGARYDLLARYNARIFATVDAGYGFTWFNKDLNQNNLIGGWMINPGIGWRLGRPGTGGFTIALTYKRQEATLKMPLDRAILKQEESRIYNRLGVRVGIVF</sequence>
<feature type="signal peptide" evidence="1">
    <location>
        <begin position="1"/>
        <end position="16"/>
    </location>
</feature>
<feature type="chain" id="PRO_5046063827" description="Outer membrane protein beta-barrel domain-containing protein" evidence="1">
    <location>
        <begin position="17"/>
        <end position="193"/>
    </location>
</feature>